<sequence>MTRLILTHTDDETEEQTEQELLRKLSQGKLRWGVTEMPSSLSTVLDPEINVTHLSLTGEDEYLSEPVENSSYV</sequence>
<protein>
    <submittedName>
        <fullName evidence="1">Uncharacterized protein</fullName>
    </submittedName>
</protein>
<gene>
    <name evidence="1" type="ORF">Daesc_001143</name>
</gene>
<name>A0AAX6N0S1_9PEZI</name>
<reference evidence="1 2" key="1">
    <citation type="journal article" date="2024" name="Front Chem Biol">
        <title>Unveiling the potential of Daldinia eschscholtzii MFLUCC 19-0629 through bioactivity and bioinformatics studies for enhanced sustainable agriculture production.</title>
        <authorList>
            <person name="Brooks S."/>
            <person name="Weaver J.A."/>
            <person name="Klomchit A."/>
            <person name="Alharthi S.A."/>
            <person name="Onlamun T."/>
            <person name="Nurani R."/>
            <person name="Vong T.K."/>
            <person name="Alberti F."/>
            <person name="Greco C."/>
        </authorList>
    </citation>
    <scope>NUCLEOTIDE SEQUENCE [LARGE SCALE GENOMIC DNA]</scope>
    <source>
        <strain evidence="1">MFLUCC 19-0629</strain>
    </source>
</reference>
<keyword evidence="2" id="KW-1185">Reference proteome</keyword>
<dbReference type="Proteomes" id="UP001369815">
    <property type="component" value="Unassembled WGS sequence"/>
</dbReference>
<comment type="caution">
    <text evidence="1">The sequence shown here is derived from an EMBL/GenBank/DDBJ whole genome shotgun (WGS) entry which is preliminary data.</text>
</comment>
<accession>A0AAX6N0S1</accession>
<evidence type="ECO:0000313" key="1">
    <source>
        <dbReference type="EMBL" id="KAK6958344.1"/>
    </source>
</evidence>
<dbReference type="EMBL" id="JBANMG010000001">
    <property type="protein sequence ID" value="KAK6958344.1"/>
    <property type="molecule type" value="Genomic_DNA"/>
</dbReference>
<evidence type="ECO:0000313" key="2">
    <source>
        <dbReference type="Proteomes" id="UP001369815"/>
    </source>
</evidence>
<proteinExistence type="predicted"/>
<organism evidence="1 2">
    <name type="scientific">Daldinia eschscholtzii</name>
    <dbReference type="NCBI Taxonomy" id="292717"/>
    <lineage>
        <taxon>Eukaryota</taxon>
        <taxon>Fungi</taxon>
        <taxon>Dikarya</taxon>
        <taxon>Ascomycota</taxon>
        <taxon>Pezizomycotina</taxon>
        <taxon>Sordariomycetes</taxon>
        <taxon>Xylariomycetidae</taxon>
        <taxon>Xylariales</taxon>
        <taxon>Hypoxylaceae</taxon>
        <taxon>Daldinia</taxon>
    </lineage>
</organism>
<dbReference type="AlphaFoldDB" id="A0AAX6N0S1"/>